<name>A0AAD6U662_9AGAR</name>
<accession>A0AAD6U662</accession>
<sequence length="91" mass="10616">MSTSNQPDNQPDRPRLPLDLGIVEYQLRGSRHLSFILFLVPTALMSPAQRQLVWLWNYTYMWPLRRRTEDAPETRLHLATTDSPLDPDNAL</sequence>
<organism evidence="2 3">
    <name type="scientific">Mycena belliarum</name>
    <dbReference type="NCBI Taxonomy" id="1033014"/>
    <lineage>
        <taxon>Eukaryota</taxon>
        <taxon>Fungi</taxon>
        <taxon>Dikarya</taxon>
        <taxon>Basidiomycota</taxon>
        <taxon>Agaricomycotina</taxon>
        <taxon>Agaricomycetes</taxon>
        <taxon>Agaricomycetidae</taxon>
        <taxon>Agaricales</taxon>
        <taxon>Marasmiineae</taxon>
        <taxon>Mycenaceae</taxon>
        <taxon>Mycena</taxon>
    </lineage>
</organism>
<reference evidence="2" key="1">
    <citation type="submission" date="2023-03" db="EMBL/GenBank/DDBJ databases">
        <title>Massive genome expansion in bonnet fungi (Mycena s.s.) driven by repeated elements and novel gene families across ecological guilds.</title>
        <authorList>
            <consortium name="Lawrence Berkeley National Laboratory"/>
            <person name="Harder C.B."/>
            <person name="Miyauchi S."/>
            <person name="Viragh M."/>
            <person name="Kuo A."/>
            <person name="Thoen E."/>
            <person name="Andreopoulos B."/>
            <person name="Lu D."/>
            <person name="Skrede I."/>
            <person name="Drula E."/>
            <person name="Henrissat B."/>
            <person name="Morin E."/>
            <person name="Kohler A."/>
            <person name="Barry K."/>
            <person name="LaButti K."/>
            <person name="Morin E."/>
            <person name="Salamov A."/>
            <person name="Lipzen A."/>
            <person name="Mereny Z."/>
            <person name="Hegedus B."/>
            <person name="Baldrian P."/>
            <person name="Stursova M."/>
            <person name="Weitz H."/>
            <person name="Taylor A."/>
            <person name="Grigoriev I.V."/>
            <person name="Nagy L.G."/>
            <person name="Martin F."/>
            <person name="Kauserud H."/>
        </authorList>
    </citation>
    <scope>NUCLEOTIDE SEQUENCE</scope>
    <source>
        <strain evidence="2">CBHHK173m</strain>
    </source>
</reference>
<gene>
    <name evidence="2" type="ORF">B0H15DRAFT_948450</name>
</gene>
<dbReference type="AlphaFoldDB" id="A0AAD6U662"/>
<feature type="region of interest" description="Disordered" evidence="1">
    <location>
        <begin position="71"/>
        <end position="91"/>
    </location>
</feature>
<evidence type="ECO:0000313" key="3">
    <source>
        <dbReference type="Proteomes" id="UP001222325"/>
    </source>
</evidence>
<comment type="caution">
    <text evidence="2">The sequence shown here is derived from an EMBL/GenBank/DDBJ whole genome shotgun (WGS) entry which is preliminary data.</text>
</comment>
<dbReference type="EMBL" id="JARJCN010000020">
    <property type="protein sequence ID" value="KAJ7091514.1"/>
    <property type="molecule type" value="Genomic_DNA"/>
</dbReference>
<proteinExistence type="predicted"/>
<evidence type="ECO:0000313" key="2">
    <source>
        <dbReference type="EMBL" id="KAJ7091514.1"/>
    </source>
</evidence>
<evidence type="ECO:0000256" key="1">
    <source>
        <dbReference type="SAM" id="MobiDB-lite"/>
    </source>
</evidence>
<keyword evidence="3" id="KW-1185">Reference proteome</keyword>
<protein>
    <submittedName>
        <fullName evidence="2">Uncharacterized protein</fullName>
    </submittedName>
</protein>
<dbReference type="Proteomes" id="UP001222325">
    <property type="component" value="Unassembled WGS sequence"/>
</dbReference>